<dbReference type="AlphaFoldDB" id="A0A0D8HKT4"/>
<comment type="caution">
    <text evidence="1">The sequence shown here is derived from an EMBL/GenBank/DDBJ whole genome shotgun (WGS) entry which is preliminary data.</text>
</comment>
<accession>A0A0D8HKT4</accession>
<keyword evidence="2" id="KW-1185">Reference proteome</keyword>
<proteinExistence type="predicted"/>
<evidence type="ECO:0000313" key="2">
    <source>
        <dbReference type="Proteomes" id="UP000032360"/>
    </source>
</evidence>
<protein>
    <submittedName>
        <fullName evidence="1">Uncharacterized protein</fullName>
    </submittedName>
</protein>
<dbReference type="Proteomes" id="UP000032360">
    <property type="component" value="Unassembled WGS sequence"/>
</dbReference>
<sequence length="67" mass="7610">MEIRLLLTQSTLPYLCGICLRNYLLESATLCATPGLESSIILRKAEDDFLIQQREDYVPINIKKPAI</sequence>
<gene>
    <name evidence="1" type="ORF">AXFE_14610</name>
</gene>
<reference evidence="1 2" key="1">
    <citation type="submission" date="2015-01" db="EMBL/GenBank/DDBJ databases">
        <title>Draft genome of the acidophilic iron oxidizer Acidithrix ferrooxidans strain Py-F3.</title>
        <authorList>
            <person name="Poehlein A."/>
            <person name="Eisen S."/>
            <person name="Schloemann M."/>
            <person name="Johnson B.D."/>
            <person name="Daniel R."/>
            <person name="Muehling M."/>
        </authorList>
    </citation>
    <scope>NUCLEOTIDE SEQUENCE [LARGE SCALE GENOMIC DNA]</scope>
    <source>
        <strain evidence="1 2">Py-F3</strain>
    </source>
</reference>
<name>A0A0D8HKT4_9ACTN</name>
<organism evidence="1 2">
    <name type="scientific">Acidithrix ferrooxidans</name>
    <dbReference type="NCBI Taxonomy" id="1280514"/>
    <lineage>
        <taxon>Bacteria</taxon>
        <taxon>Bacillati</taxon>
        <taxon>Actinomycetota</taxon>
        <taxon>Acidimicrobiia</taxon>
        <taxon>Acidimicrobiales</taxon>
        <taxon>Acidimicrobiaceae</taxon>
        <taxon>Acidithrix</taxon>
    </lineage>
</organism>
<dbReference type="EMBL" id="JXYS01000032">
    <property type="protein sequence ID" value="KJF17666.1"/>
    <property type="molecule type" value="Genomic_DNA"/>
</dbReference>
<evidence type="ECO:0000313" key="1">
    <source>
        <dbReference type="EMBL" id="KJF17666.1"/>
    </source>
</evidence>